<dbReference type="SMART" id="SM00316">
    <property type="entry name" value="S1"/>
    <property type="match status" value="1"/>
</dbReference>
<keyword evidence="5" id="KW-0963">Cytoplasm</keyword>
<comment type="subcellular location">
    <subcellularLocation>
        <location evidence="2">Cytoplasm</location>
    </subcellularLocation>
</comment>
<evidence type="ECO:0000256" key="4">
    <source>
        <dbReference type="ARBA" id="ARBA00017719"/>
    </source>
</evidence>
<comment type="similarity">
    <text evidence="3">Belongs to the RNase E/G family. RNase G subfamily.</text>
</comment>
<dbReference type="RefSeq" id="WP_085051622.1">
    <property type="nucleotide sequence ID" value="NZ_LNQR01000033.1"/>
</dbReference>
<dbReference type="Gene3D" id="3.40.1260.20">
    <property type="entry name" value="Ribonuclease E, catalytic domain"/>
    <property type="match status" value="1"/>
</dbReference>
<gene>
    <name evidence="17" type="ORF">ASN18_0985</name>
</gene>
<keyword evidence="18" id="KW-1185">Reference proteome</keyword>
<evidence type="ECO:0000256" key="13">
    <source>
        <dbReference type="ARBA" id="ARBA00022801"/>
    </source>
</evidence>
<evidence type="ECO:0000313" key="18">
    <source>
        <dbReference type="Proteomes" id="UP000060487"/>
    </source>
</evidence>
<keyword evidence="15" id="KW-0694">RNA-binding</keyword>
<dbReference type="GO" id="GO:0016787">
    <property type="term" value="F:hydrolase activity"/>
    <property type="evidence" value="ECO:0007669"/>
    <property type="project" value="UniProtKB-KW"/>
</dbReference>
<evidence type="ECO:0000256" key="12">
    <source>
        <dbReference type="ARBA" id="ARBA00022759"/>
    </source>
</evidence>
<dbReference type="NCBIfam" id="TIGR00757">
    <property type="entry name" value="RNaseEG"/>
    <property type="match status" value="1"/>
</dbReference>
<comment type="cofactor">
    <cofactor evidence="1">
        <name>Mg(2+)</name>
        <dbReference type="ChEBI" id="CHEBI:18420"/>
    </cofactor>
</comment>
<dbReference type="PANTHER" id="PTHR30001">
    <property type="entry name" value="RIBONUCLEASE"/>
    <property type="match status" value="1"/>
</dbReference>
<dbReference type="PANTHER" id="PTHR30001:SF0">
    <property type="entry name" value="RIBONUCLEASE G"/>
    <property type="match status" value="1"/>
</dbReference>
<evidence type="ECO:0000256" key="15">
    <source>
        <dbReference type="ARBA" id="ARBA00022884"/>
    </source>
</evidence>
<evidence type="ECO:0000313" key="17">
    <source>
        <dbReference type="EMBL" id="KWT91038.1"/>
    </source>
</evidence>
<evidence type="ECO:0000256" key="6">
    <source>
        <dbReference type="ARBA" id="ARBA00022552"/>
    </source>
</evidence>
<dbReference type="CDD" id="cd04453">
    <property type="entry name" value="S1_RNase_E"/>
    <property type="match status" value="1"/>
</dbReference>
<dbReference type="Pfam" id="PF20833">
    <property type="entry name" value="RNase_E_G_Thio"/>
    <property type="match status" value="1"/>
</dbReference>
<protein>
    <recommendedName>
        <fullName evidence="4">Ribonuclease G</fullName>
    </recommendedName>
</protein>
<keyword evidence="13 17" id="KW-0378">Hydrolase</keyword>
<keyword evidence="6" id="KW-0698">rRNA processing</keyword>
<evidence type="ECO:0000256" key="8">
    <source>
        <dbReference type="ARBA" id="ARBA00022694"/>
    </source>
</evidence>
<feature type="domain" description="S1 motif" evidence="16">
    <location>
        <begin position="37"/>
        <end position="133"/>
    </location>
</feature>
<evidence type="ECO:0000256" key="14">
    <source>
        <dbReference type="ARBA" id="ARBA00022842"/>
    </source>
</evidence>
<keyword evidence="12" id="KW-0255">Endonuclease</keyword>
<sequence>MANEIIINTTLDEVRVGVLEGGQLVEFYVERKKEASLVGNIFKGKVVKILPGMQSAFVDIGLEKAAFLYVADIKTEVEDFSEFMEDTDVPLELPGRRARSDLTISELIQEGQEVLVQVSKDPIGTKGARGTSYITIPGRYLVLMPTIEHVGISRRIVNVEERQRLRAIIDEIRPKGYGLIVRTASEHSDLEELRKDTEFLLLIWDNIQKKKEKVSAPSLLYSDLDLTFRSVRDLLNDDVERLVIDNRDEYENILDFVKNFFPKLLKKIEIYDRREPIFEAFGIEIDIYKGLDRKVWLKSGGYIVIDQTEAMTVIDVNTGKYVGKKDLEDTILKTNLEAVKEIAYQIRLRNLGGIIIIDFIDMENLENREKLYSAFVETMRKDRAKNTIFNVSEIGLIQMTRKRIRESLGRTLCESCPMCEGKGFVKSPKTISYEIFRRLKKIPLHKGAKVIISANPIVADYLSDEQRAGLEEFEVTYDIVIIVKADSRFHREKIEITVI</sequence>
<keyword evidence="7" id="KW-0820">tRNA-binding</keyword>
<dbReference type="Gene3D" id="2.40.50.140">
    <property type="entry name" value="Nucleic acid-binding proteins"/>
    <property type="match status" value="1"/>
</dbReference>
<evidence type="ECO:0000256" key="11">
    <source>
        <dbReference type="ARBA" id="ARBA00022730"/>
    </source>
</evidence>
<evidence type="ECO:0000256" key="9">
    <source>
        <dbReference type="ARBA" id="ARBA00022722"/>
    </source>
</evidence>
<dbReference type="Pfam" id="PF10150">
    <property type="entry name" value="RNase_E_G"/>
    <property type="match status" value="1"/>
</dbReference>
<dbReference type="SUPFAM" id="SSF50249">
    <property type="entry name" value="Nucleic acid-binding proteins"/>
    <property type="match status" value="1"/>
</dbReference>
<evidence type="ECO:0000256" key="2">
    <source>
        <dbReference type="ARBA" id="ARBA00004496"/>
    </source>
</evidence>
<organism evidence="17 18">
    <name type="scientific">Candidatus Magnetominusculus xianensis</name>
    <dbReference type="NCBI Taxonomy" id="1748249"/>
    <lineage>
        <taxon>Bacteria</taxon>
        <taxon>Pseudomonadati</taxon>
        <taxon>Nitrospirota</taxon>
        <taxon>Nitrospiria</taxon>
        <taxon>Nitrospirales</taxon>
        <taxon>Nitrospiraceae</taxon>
        <taxon>Candidatus Magnetominusculus</taxon>
    </lineage>
</organism>
<dbReference type="InterPro" id="IPR012340">
    <property type="entry name" value="NA-bd_OB-fold"/>
</dbReference>
<comment type="caution">
    <text evidence="17">The sequence shown here is derived from an EMBL/GenBank/DDBJ whole genome shotgun (WGS) entry which is preliminary data.</text>
</comment>
<dbReference type="Proteomes" id="UP000060487">
    <property type="component" value="Unassembled WGS sequence"/>
</dbReference>
<evidence type="ECO:0000256" key="7">
    <source>
        <dbReference type="ARBA" id="ARBA00022555"/>
    </source>
</evidence>
<dbReference type="InterPro" id="IPR003029">
    <property type="entry name" value="S1_domain"/>
</dbReference>
<keyword evidence="11" id="KW-0699">rRNA-binding</keyword>
<dbReference type="EMBL" id="LNQR01000033">
    <property type="protein sequence ID" value="KWT91038.1"/>
    <property type="molecule type" value="Genomic_DNA"/>
</dbReference>
<evidence type="ECO:0000256" key="3">
    <source>
        <dbReference type="ARBA" id="ARBA00005663"/>
    </source>
</evidence>
<evidence type="ECO:0000259" key="16">
    <source>
        <dbReference type="SMART" id="SM00316"/>
    </source>
</evidence>
<proteinExistence type="inferred from homology"/>
<reference evidence="17 18" key="1">
    <citation type="submission" date="2015-11" db="EMBL/GenBank/DDBJ databases">
        <authorList>
            <person name="Lin W."/>
        </authorList>
    </citation>
    <scope>NUCLEOTIDE SEQUENCE [LARGE SCALE GENOMIC DNA]</scope>
    <source>
        <strain evidence="17 18">HCH-1</strain>
    </source>
</reference>
<name>A0ABR5SL23_9BACT</name>
<dbReference type="InterPro" id="IPR004659">
    <property type="entry name" value="RNase_E/G"/>
</dbReference>
<accession>A0ABR5SL23</accession>
<keyword evidence="8" id="KW-0819">tRNA processing</keyword>
<evidence type="ECO:0000256" key="10">
    <source>
        <dbReference type="ARBA" id="ARBA00022723"/>
    </source>
</evidence>
<evidence type="ECO:0000256" key="1">
    <source>
        <dbReference type="ARBA" id="ARBA00001946"/>
    </source>
</evidence>
<evidence type="ECO:0000256" key="5">
    <source>
        <dbReference type="ARBA" id="ARBA00022490"/>
    </source>
</evidence>
<keyword evidence="9" id="KW-0540">Nuclease</keyword>
<keyword evidence="10" id="KW-0479">Metal-binding</keyword>
<dbReference type="InterPro" id="IPR048583">
    <property type="entry name" value="RNase_E_G_thioredoxin-like"/>
</dbReference>
<keyword evidence="14" id="KW-0460">Magnesium</keyword>
<dbReference type="InterPro" id="IPR019307">
    <property type="entry name" value="RNA-bd_AU-1/RNase_E/G"/>
</dbReference>